<dbReference type="AlphaFoldDB" id="A0A6B0UAI6"/>
<reference evidence="2" key="1">
    <citation type="submission" date="2019-12" db="EMBL/GenBank/DDBJ databases">
        <title>An insight into the sialome of adult female Ixodes ricinus ticks feeding for 6 days.</title>
        <authorList>
            <person name="Perner J."/>
            <person name="Ribeiro J.M.C."/>
        </authorList>
    </citation>
    <scope>NUCLEOTIDE SEQUENCE</scope>
    <source>
        <strain evidence="2">Semi-engorged</strain>
        <tissue evidence="2">Salivary glands</tissue>
    </source>
</reference>
<organism evidence="2">
    <name type="scientific">Ixodes ricinus</name>
    <name type="common">Common tick</name>
    <name type="synonym">Acarus ricinus</name>
    <dbReference type="NCBI Taxonomy" id="34613"/>
    <lineage>
        <taxon>Eukaryota</taxon>
        <taxon>Metazoa</taxon>
        <taxon>Ecdysozoa</taxon>
        <taxon>Arthropoda</taxon>
        <taxon>Chelicerata</taxon>
        <taxon>Arachnida</taxon>
        <taxon>Acari</taxon>
        <taxon>Parasitiformes</taxon>
        <taxon>Ixodida</taxon>
        <taxon>Ixodoidea</taxon>
        <taxon>Ixodidae</taxon>
        <taxon>Ixodinae</taxon>
        <taxon>Ixodes</taxon>
    </lineage>
</organism>
<protein>
    <submittedName>
        <fullName evidence="2">Putative secreted protein</fullName>
    </submittedName>
</protein>
<dbReference type="EMBL" id="GIFC01003053">
    <property type="protein sequence ID" value="MXU85136.1"/>
    <property type="molecule type" value="Transcribed_RNA"/>
</dbReference>
<feature type="chain" id="PRO_5025332767" evidence="1">
    <location>
        <begin position="23"/>
        <end position="84"/>
    </location>
</feature>
<keyword evidence="1" id="KW-0732">Signal</keyword>
<evidence type="ECO:0000256" key="1">
    <source>
        <dbReference type="SAM" id="SignalP"/>
    </source>
</evidence>
<sequence>MGVVSIQSIAMWSLFCLSFSHWAINYHSHSPLTNDGCHGQGELQLPYDTVTIKQLSDWAQKVTINTTAFIDVKQTCTAYRHCIN</sequence>
<evidence type="ECO:0000313" key="2">
    <source>
        <dbReference type="EMBL" id="MXU85136.1"/>
    </source>
</evidence>
<name>A0A6B0UAI6_IXORI</name>
<accession>A0A6B0UAI6</accession>
<feature type="signal peptide" evidence="1">
    <location>
        <begin position="1"/>
        <end position="22"/>
    </location>
</feature>
<proteinExistence type="predicted"/>